<feature type="compositionally biased region" description="Basic and acidic residues" evidence="1">
    <location>
        <begin position="108"/>
        <end position="123"/>
    </location>
</feature>
<reference evidence="2" key="1">
    <citation type="journal article" date="2017" name="Nature">
        <title>The sunflower genome provides insights into oil metabolism, flowering and Asterid evolution.</title>
        <authorList>
            <person name="Badouin H."/>
            <person name="Gouzy J."/>
            <person name="Grassa C.J."/>
            <person name="Murat F."/>
            <person name="Staton S.E."/>
            <person name="Cottret L."/>
            <person name="Lelandais-Briere C."/>
            <person name="Owens G.L."/>
            <person name="Carrere S."/>
            <person name="Mayjonade B."/>
            <person name="Legrand L."/>
            <person name="Gill N."/>
            <person name="Kane N.C."/>
            <person name="Bowers J.E."/>
            <person name="Hubner S."/>
            <person name="Bellec A."/>
            <person name="Berard A."/>
            <person name="Berges H."/>
            <person name="Blanchet N."/>
            <person name="Boniface M.C."/>
            <person name="Brunel D."/>
            <person name="Catrice O."/>
            <person name="Chaidir N."/>
            <person name="Claudel C."/>
            <person name="Donnadieu C."/>
            <person name="Faraut T."/>
            <person name="Fievet G."/>
            <person name="Helmstetter N."/>
            <person name="King M."/>
            <person name="Knapp S.J."/>
            <person name="Lai Z."/>
            <person name="Le Paslier M.C."/>
            <person name="Lippi Y."/>
            <person name="Lorenzon L."/>
            <person name="Mandel J.R."/>
            <person name="Marage G."/>
            <person name="Marchand G."/>
            <person name="Marquand E."/>
            <person name="Bret-Mestries E."/>
            <person name="Morien E."/>
            <person name="Nambeesan S."/>
            <person name="Nguyen T."/>
            <person name="Pegot-Espagnet P."/>
            <person name="Pouilly N."/>
            <person name="Raftis F."/>
            <person name="Sallet E."/>
            <person name="Schiex T."/>
            <person name="Thomas J."/>
            <person name="Vandecasteele C."/>
            <person name="Vares D."/>
            <person name="Vear F."/>
            <person name="Vautrin S."/>
            <person name="Crespi M."/>
            <person name="Mangin B."/>
            <person name="Burke J.M."/>
            <person name="Salse J."/>
            <person name="Munos S."/>
            <person name="Vincourt P."/>
            <person name="Rieseberg L.H."/>
            <person name="Langlade N.B."/>
        </authorList>
    </citation>
    <scope>NUCLEOTIDE SEQUENCE</scope>
    <source>
        <tissue evidence="2">Leaves</tissue>
    </source>
</reference>
<dbReference type="EMBL" id="MNCJ02000323">
    <property type="protein sequence ID" value="KAF5793850.1"/>
    <property type="molecule type" value="Genomic_DNA"/>
</dbReference>
<sequence>MCHSSDSWCDYVVVSNSLEGLVPAVVRKPKLEPKDATDIPPSNPDDPIDLELSPERLLRNKAGKRKQTGVDADGQPAKKVQKKITRRGNLDAFIAKPVLDNTDAPENEAEKTAEAEDSGAEKPVDVAVDAENISSSEAVDVGAGNPQTPEFVAQDSGKGKTTQEIPVTMSPSAASGYMPENIEKVSAEDRDSFSDVDINFPIRPDETLGDYYYRTYSEKNASEIHVPVWNLKKDDTFSDWRMPRLVTGDLPAWGK</sequence>
<comment type="caution">
    <text evidence="2">The sequence shown here is derived from an EMBL/GenBank/DDBJ whole genome shotgun (WGS) entry which is preliminary data.</text>
</comment>
<evidence type="ECO:0000313" key="3">
    <source>
        <dbReference type="Proteomes" id="UP000215914"/>
    </source>
</evidence>
<feature type="region of interest" description="Disordered" evidence="1">
    <location>
        <begin position="28"/>
        <end position="123"/>
    </location>
</feature>
<dbReference type="Proteomes" id="UP000215914">
    <property type="component" value="Unassembled WGS sequence"/>
</dbReference>
<feature type="region of interest" description="Disordered" evidence="1">
    <location>
        <begin position="136"/>
        <end position="164"/>
    </location>
</feature>
<proteinExistence type="predicted"/>
<keyword evidence="3" id="KW-1185">Reference proteome</keyword>
<evidence type="ECO:0000313" key="2">
    <source>
        <dbReference type="EMBL" id="KAF5793850.1"/>
    </source>
</evidence>
<accession>A0A9K3NBL8</accession>
<evidence type="ECO:0000256" key="1">
    <source>
        <dbReference type="SAM" id="MobiDB-lite"/>
    </source>
</evidence>
<reference evidence="2" key="2">
    <citation type="submission" date="2020-06" db="EMBL/GenBank/DDBJ databases">
        <title>Helianthus annuus Genome sequencing and assembly Release 2.</title>
        <authorList>
            <person name="Gouzy J."/>
            <person name="Langlade N."/>
            <person name="Munos S."/>
        </authorList>
    </citation>
    <scope>NUCLEOTIDE SEQUENCE</scope>
    <source>
        <tissue evidence="2">Leaves</tissue>
    </source>
</reference>
<dbReference type="AlphaFoldDB" id="A0A9K3NBL8"/>
<protein>
    <submittedName>
        <fullName evidence="2">Uncharacterized protein</fullName>
    </submittedName>
</protein>
<organism evidence="2 3">
    <name type="scientific">Helianthus annuus</name>
    <name type="common">Common sunflower</name>
    <dbReference type="NCBI Taxonomy" id="4232"/>
    <lineage>
        <taxon>Eukaryota</taxon>
        <taxon>Viridiplantae</taxon>
        <taxon>Streptophyta</taxon>
        <taxon>Embryophyta</taxon>
        <taxon>Tracheophyta</taxon>
        <taxon>Spermatophyta</taxon>
        <taxon>Magnoliopsida</taxon>
        <taxon>eudicotyledons</taxon>
        <taxon>Gunneridae</taxon>
        <taxon>Pentapetalae</taxon>
        <taxon>asterids</taxon>
        <taxon>campanulids</taxon>
        <taxon>Asterales</taxon>
        <taxon>Asteraceae</taxon>
        <taxon>Asteroideae</taxon>
        <taxon>Heliantheae alliance</taxon>
        <taxon>Heliantheae</taxon>
        <taxon>Helianthus</taxon>
    </lineage>
</organism>
<dbReference type="Gramene" id="mRNA:HanXRQr2_Chr08g0321571">
    <property type="protein sequence ID" value="mRNA:HanXRQr2_Chr08g0321571"/>
    <property type="gene ID" value="HanXRQr2_Chr08g0321571"/>
</dbReference>
<gene>
    <name evidence="2" type="ORF">HanXRQr2_Chr08g0321571</name>
</gene>
<name>A0A9K3NBL8_HELAN</name>